<evidence type="ECO:0000259" key="1">
    <source>
        <dbReference type="Pfam" id="PF00561"/>
    </source>
</evidence>
<evidence type="ECO:0000313" key="3">
    <source>
        <dbReference type="Proteomes" id="UP001431010"/>
    </source>
</evidence>
<dbReference type="PANTHER" id="PTHR43798:SF33">
    <property type="entry name" value="HYDROLASE, PUTATIVE (AFU_ORTHOLOGUE AFUA_2G14860)-RELATED"/>
    <property type="match status" value="1"/>
</dbReference>
<name>A0ABY3R7J4_9BRAD</name>
<dbReference type="PRINTS" id="PR00111">
    <property type="entry name" value="ABHYDROLASE"/>
</dbReference>
<keyword evidence="3" id="KW-1185">Reference proteome</keyword>
<dbReference type="RefSeq" id="WP_231319324.1">
    <property type="nucleotide sequence ID" value="NZ_CP088156.1"/>
</dbReference>
<dbReference type="InterPro" id="IPR050266">
    <property type="entry name" value="AB_hydrolase_sf"/>
</dbReference>
<dbReference type="EMBL" id="CP088156">
    <property type="protein sequence ID" value="UFZ03301.1"/>
    <property type="molecule type" value="Genomic_DNA"/>
</dbReference>
<proteinExistence type="predicted"/>
<dbReference type="PANTHER" id="PTHR43798">
    <property type="entry name" value="MONOACYLGLYCEROL LIPASE"/>
    <property type="match status" value="1"/>
</dbReference>
<sequence>MLAGGEIQERNGVILRSSHIAIRDTGTLRLLHWSETGPPCLLLHGFADSADVWSEFAPFLAANFCTFAMDLRGHGDSSWNRDSAYQVASFVEDLDAVLQAIDGEPVTLVGHSLGAEIAILFAAASMHRVARLVIVDFGPEIGAAAADRLRAEFVSMPRRFRSVAEYEEWLIERRPLVDRKVLARFASNNLRQVAGGFEIKADPALAERPQFGEPMVRQDRRHDPMLWAALAKVKCPCLVIRGQGSAVLPADVARRMATAVLADGQLAIVNRAGHGVVMENAAGLFEATRGFLLGRGARDKS</sequence>
<accession>A0ABY3R7J4</accession>
<keyword evidence="2" id="KW-0378">Hydrolase</keyword>
<evidence type="ECO:0000313" key="2">
    <source>
        <dbReference type="EMBL" id="UFZ03301.1"/>
    </source>
</evidence>
<dbReference type="GO" id="GO:0016787">
    <property type="term" value="F:hydrolase activity"/>
    <property type="evidence" value="ECO:0007669"/>
    <property type="project" value="UniProtKB-KW"/>
</dbReference>
<dbReference type="Gene3D" id="3.40.50.1820">
    <property type="entry name" value="alpha/beta hydrolase"/>
    <property type="match status" value="1"/>
</dbReference>
<reference evidence="2" key="1">
    <citation type="journal article" date="2024" name="Antonie Van Leeuwenhoek">
        <title>Bradyrhizobium ontarionense sp. nov., a novel bacterial symbiont isolated from Aeschynomene indica (Indian jointvetch), harbours photosynthesis, nitrogen fixation and nitrous oxide (N2O) reductase genes.</title>
        <authorList>
            <person name="Bromfield E.S.P."/>
            <person name="Cloutier S."/>
        </authorList>
    </citation>
    <scope>NUCLEOTIDE SEQUENCE</scope>
    <source>
        <strain evidence="2">A19</strain>
    </source>
</reference>
<dbReference type="Proteomes" id="UP001431010">
    <property type="component" value="Chromosome"/>
</dbReference>
<gene>
    <name evidence="2" type="ORF">LQG66_29335</name>
</gene>
<dbReference type="InterPro" id="IPR029058">
    <property type="entry name" value="AB_hydrolase_fold"/>
</dbReference>
<dbReference type="Pfam" id="PF00561">
    <property type="entry name" value="Abhydrolase_1"/>
    <property type="match status" value="1"/>
</dbReference>
<dbReference type="InterPro" id="IPR000073">
    <property type="entry name" value="AB_hydrolase_1"/>
</dbReference>
<protein>
    <submittedName>
        <fullName evidence="2">Alpha/beta hydrolase</fullName>
    </submittedName>
</protein>
<dbReference type="SUPFAM" id="SSF53474">
    <property type="entry name" value="alpha/beta-Hydrolases"/>
    <property type="match status" value="1"/>
</dbReference>
<organism evidence="2 3">
    <name type="scientific">Bradyrhizobium ontarionense</name>
    <dbReference type="NCBI Taxonomy" id="2898149"/>
    <lineage>
        <taxon>Bacteria</taxon>
        <taxon>Pseudomonadati</taxon>
        <taxon>Pseudomonadota</taxon>
        <taxon>Alphaproteobacteria</taxon>
        <taxon>Hyphomicrobiales</taxon>
        <taxon>Nitrobacteraceae</taxon>
        <taxon>Bradyrhizobium</taxon>
    </lineage>
</organism>
<feature type="domain" description="AB hydrolase-1" evidence="1">
    <location>
        <begin position="38"/>
        <end position="279"/>
    </location>
</feature>